<keyword evidence="4 8" id="KW-0822">Tryptophan biosynthesis</keyword>
<accession>C8WZF2</accession>
<feature type="active site" description="Proton acceptor" evidence="8">
    <location>
        <position position="62"/>
    </location>
</feature>
<dbReference type="OrthoDB" id="9804578at2"/>
<evidence type="ECO:0000256" key="5">
    <source>
        <dbReference type="ARBA" id="ARBA00023141"/>
    </source>
</evidence>
<dbReference type="PANTHER" id="PTHR43406:SF1">
    <property type="entry name" value="TRYPTOPHAN SYNTHASE ALPHA CHAIN, CHLOROPLASTIC"/>
    <property type="match status" value="1"/>
</dbReference>
<dbReference type="GO" id="GO:0005829">
    <property type="term" value="C:cytosol"/>
    <property type="evidence" value="ECO:0007669"/>
    <property type="project" value="TreeGrafter"/>
</dbReference>
<dbReference type="SUPFAM" id="SSF51366">
    <property type="entry name" value="Ribulose-phoshate binding barrel"/>
    <property type="match status" value="1"/>
</dbReference>
<comment type="subunit">
    <text evidence="2 8">Tetramer of two alpha and two beta chains.</text>
</comment>
<dbReference type="AlphaFoldDB" id="C8WZF2"/>
<dbReference type="HAMAP" id="MF_00131">
    <property type="entry name" value="Trp_synth_alpha"/>
    <property type="match status" value="1"/>
</dbReference>
<evidence type="ECO:0000256" key="4">
    <source>
        <dbReference type="ARBA" id="ARBA00022822"/>
    </source>
</evidence>
<evidence type="ECO:0000256" key="3">
    <source>
        <dbReference type="ARBA" id="ARBA00022605"/>
    </source>
</evidence>
<gene>
    <name evidence="8" type="primary">trpA</name>
    <name evidence="10" type="ordered locus">Dret_0125</name>
</gene>
<name>C8WZF2_DESRD</name>
<comment type="catalytic activity">
    <reaction evidence="7 8">
        <text>(1S,2R)-1-C-(indol-3-yl)glycerol 3-phosphate + L-serine = D-glyceraldehyde 3-phosphate + L-tryptophan + H2O</text>
        <dbReference type="Rhea" id="RHEA:10532"/>
        <dbReference type="ChEBI" id="CHEBI:15377"/>
        <dbReference type="ChEBI" id="CHEBI:33384"/>
        <dbReference type="ChEBI" id="CHEBI:57912"/>
        <dbReference type="ChEBI" id="CHEBI:58866"/>
        <dbReference type="ChEBI" id="CHEBI:59776"/>
        <dbReference type="EC" id="4.2.1.20"/>
    </reaction>
</comment>
<evidence type="ECO:0000313" key="11">
    <source>
        <dbReference type="Proteomes" id="UP000001052"/>
    </source>
</evidence>
<comment type="similarity">
    <text evidence="8 9">Belongs to the TrpA family.</text>
</comment>
<dbReference type="NCBIfam" id="TIGR00262">
    <property type="entry name" value="trpA"/>
    <property type="match status" value="1"/>
</dbReference>
<dbReference type="Pfam" id="PF00290">
    <property type="entry name" value="Trp_syntA"/>
    <property type="match status" value="1"/>
</dbReference>
<dbReference type="UniPathway" id="UPA00035">
    <property type="reaction ID" value="UER00044"/>
</dbReference>
<evidence type="ECO:0000256" key="1">
    <source>
        <dbReference type="ARBA" id="ARBA00004733"/>
    </source>
</evidence>
<evidence type="ECO:0000256" key="9">
    <source>
        <dbReference type="RuleBase" id="RU003662"/>
    </source>
</evidence>
<keyword evidence="5 8" id="KW-0057">Aromatic amino acid biosynthesis</keyword>
<reference evidence="11" key="1">
    <citation type="submission" date="2009-09" db="EMBL/GenBank/DDBJ databases">
        <title>The complete chromosome of Desulfohalobium retbaense DSM 5692.</title>
        <authorList>
            <consortium name="US DOE Joint Genome Institute (JGI-PGF)"/>
            <person name="Lucas S."/>
            <person name="Copeland A."/>
            <person name="Lapidus A."/>
            <person name="Glavina del Rio T."/>
            <person name="Dalin E."/>
            <person name="Tice H."/>
            <person name="Bruce D."/>
            <person name="Goodwin L."/>
            <person name="Pitluck S."/>
            <person name="Kyrpides N."/>
            <person name="Mavromatis K."/>
            <person name="Ivanova N."/>
            <person name="Mikhailova N."/>
            <person name="Munk A.C."/>
            <person name="Brettin T."/>
            <person name="Detter J.C."/>
            <person name="Han C."/>
            <person name="Tapia R."/>
            <person name="Larimer F."/>
            <person name="Land M."/>
            <person name="Hauser L."/>
            <person name="Markowitz V."/>
            <person name="Cheng J.-F."/>
            <person name="Hugenholtz P."/>
            <person name="Woyke T."/>
            <person name="Wu D."/>
            <person name="Spring S."/>
            <person name="Klenk H.-P."/>
            <person name="Eisen J.A."/>
        </authorList>
    </citation>
    <scope>NUCLEOTIDE SEQUENCE [LARGE SCALE GENOMIC DNA]</scope>
    <source>
        <strain evidence="11">DSM 5692</strain>
    </source>
</reference>
<sequence>MHTSVLTEAVDKAHKAGRHALIPFLPAGFPDPERFWEVLRELDAQGADIIEIGVPFSDPVADGPLIEAVSLQCLADGVDLDWILDGLERMAGQLATPIVCMGYYNPFWQYGMARFAERAAQAGVAGCIVPDLPLEEAGPFQEVLNAQGMDLIRMIGVNTSEERMRAYAKNGSGFVYMVAALGITGTQAGFPPQLPQALSRAQDIFDDPIALGFGLERKEQLGEIRDLVDAVVFGSSLIRHVQGGGEVRTFLQRWH</sequence>
<evidence type="ECO:0000256" key="2">
    <source>
        <dbReference type="ARBA" id="ARBA00011270"/>
    </source>
</evidence>
<evidence type="ECO:0000256" key="7">
    <source>
        <dbReference type="ARBA" id="ARBA00049047"/>
    </source>
</evidence>
<comment type="pathway">
    <text evidence="1 8">Amino-acid biosynthesis; L-tryptophan biosynthesis; L-tryptophan from chorismate: step 5/5.</text>
</comment>
<dbReference type="eggNOG" id="COG0159">
    <property type="taxonomic scope" value="Bacteria"/>
</dbReference>
<dbReference type="KEGG" id="drt:Dret_0125"/>
<dbReference type="RefSeq" id="WP_015750586.1">
    <property type="nucleotide sequence ID" value="NC_013223.1"/>
</dbReference>
<evidence type="ECO:0000256" key="8">
    <source>
        <dbReference type="HAMAP-Rule" id="MF_00131"/>
    </source>
</evidence>
<dbReference type="InterPro" id="IPR002028">
    <property type="entry name" value="Trp_synthase_suA"/>
</dbReference>
<dbReference type="PANTHER" id="PTHR43406">
    <property type="entry name" value="TRYPTOPHAN SYNTHASE, ALPHA CHAIN"/>
    <property type="match status" value="1"/>
</dbReference>
<dbReference type="InterPro" id="IPR013785">
    <property type="entry name" value="Aldolase_TIM"/>
</dbReference>
<protein>
    <recommendedName>
        <fullName evidence="8">Tryptophan synthase alpha chain</fullName>
        <ecNumber evidence="8">4.2.1.20</ecNumber>
    </recommendedName>
</protein>
<organism evidence="10 11">
    <name type="scientific">Desulfohalobium retbaense (strain ATCC 49708 / DSM 5692 / JCM 16813 / HR100)</name>
    <dbReference type="NCBI Taxonomy" id="485915"/>
    <lineage>
        <taxon>Bacteria</taxon>
        <taxon>Pseudomonadati</taxon>
        <taxon>Thermodesulfobacteriota</taxon>
        <taxon>Desulfovibrionia</taxon>
        <taxon>Desulfovibrionales</taxon>
        <taxon>Desulfohalobiaceae</taxon>
        <taxon>Desulfohalobium</taxon>
    </lineage>
</organism>
<keyword evidence="11" id="KW-1185">Reference proteome</keyword>
<proteinExistence type="inferred from homology"/>
<dbReference type="HOGENOM" id="CLU_016734_0_0_7"/>
<dbReference type="CDD" id="cd04724">
    <property type="entry name" value="Tryptophan_synthase_alpha"/>
    <property type="match status" value="1"/>
</dbReference>
<dbReference type="STRING" id="485915.Dret_0125"/>
<feature type="active site" description="Proton acceptor" evidence="8">
    <location>
        <position position="51"/>
    </location>
</feature>
<dbReference type="EMBL" id="CP001734">
    <property type="protein sequence ID" value="ACV67427.1"/>
    <property type="molecule type" value="Genomic_DNA"/>
</dbReference>
<dbReference type="InterPro" id="IPR011060">
    <property type="entry name" value="RibuloseP-bd_barrel"/>
</dbReference>
<evidence type="ECO:0000313" key="10">
    <source>
        <dbReference type="EMBL" id="ACV67427.1"/>
    </source>
</evidence>
<dbReference type="GO" id="GO:0004834">
    <property type="term" value="F:tryptophan synthase activity"/>
    <property type="evidence" value="ECO:0007669"/>
    <property type="project" value="UniProtKB-UniRule"/>
</dbReference>
<keyword evidence="3 8" id="KW-0028">Amino-acid biosynthesis</keyword>
<comment type="function">
    <text evidence="8">The alpha subunit is responsible for the aldol cleavage of indoleglycerol phosphate to indole and glyceraldehyde 3-phosphate.</text>
</comment>
<reference evidence="10 11" key="2">
    <citation type="journal article" date="2010" name="Stand. Genomic Sci.">
        <title>Complete genome sequence of Desulfohalobium retbaense type strain (HR(100)).</title>
        <authorList>
            <person name="Spring S."/>
            <person name="Nolan M."/>
            <person name="Lapidus A."/>
            <person name="Glavina Del Rio T."/>
            <person name="Copeland A."/>
            <person name="Tice H."/>
            <person name="Cheng J.F."/>
            <person name="Lucas S."/>
            <person name="Land M."/>
            <person name="Chen F."/>
            <person name="Bruce D."/>
            <person name="Goodwin L."/>
            <person name="Pitluck S."/>
            <person name="Ivanova N."/>
            <person name="Mavromatis K."/>
            <person name="Mikhailova N."/>
            <person name="Pati A."/>
            <person name="Chen A."/>
            <person name="Palaniappan K."/>
            <person name="Hauser L."/>
            <person name="Chang Y.J."/>
            <person name="Jeffries C.D."/>
            <person name="Munk C."/>
            <person name="Kiss H."/>
            <person name="Chain P."/>
            <person name="Han C."/>
            <person name="Brettin T."/>
            <person name="Detter J.C."/>
            <person name="Schuler E."/>
            <person name="Goker M."/>
            <person name="Rohde M."/>
            <person name="Bristow J."/>
            <person name="Eisen J.A."/>
            <person name="Markowitz V."/>
            <person name="Hugenholtz P."/>
            <person name="Kyrpides N.C."/>
            <person name="Klenk H.P."/>
        </authorList>
    </citation>
    <scope>NUCLEOTIDE SEQUENCE [LARGE SCALE GENOMIC DNA]</scope>
    <source>
        <strain evidence="10 11">DSM 5692</strain>
    </source>
</reference>
<evidence type="ECO:0000256" key="6">
    <source>
        <dbReference type="ARBA" id="ARBA00023239"/>
    </source>
</evidence>
<dbReference type="EC" id="4.2.1.20" evidence="8"/>
<dbReference type="Gene3D" id="3.20.20.70">
    <property type="entry name" value="Aldolase class I"/>
    <property type="match status" value="1"/>
</dbReference>
<dbReference type="PROSITE" id="PS00167">
    <property type="entry name" value="TRP_SYNTHASE_ALPHA"/>
    <property type="match status" value="1"/>
</dbReference>
<dbReference type="InterPro" id="IPR018204">
    <property type="entry name" value="Trp_synthase_alpha_AS"/>
</dbReference>
<dbReference type="Proteomes" id="UP000001052">
    <property type="component" value="Chromosome"/>
</dbReference>
<keyword evidence="6 8" id="KW-0456">Lyase</keyword>